<evidence type="ECO:0000313" key="6">
    <source>
        <dbReference type="EMBL" id="PKY43199.1"/>
    </source>
</evidence>
<gene>
    <name evidence="6" type="ORF">RhiirA4_418067</name>
</gene>
<dbReference type="EMBL" id="LLXI01000240">
    <property type="protein sequence ID" value="PKY43199.1"/>
    <property type="molecule type" value="Genomic_DNA"/>
</dbReference>
<comment type="caution">
    <text evidence="6">The sequence shown here is derived from an EMBL/GenBank/DDBJ whole genome shotgun (WGS) entry which is preliminary data.</text>
</comment>
<evidence type="ECO:0000256" key="2">
    <source>
        <dbReference type="ARBA" id="ARBA00004613"/>
    </source>
</evidence>
<organism evidence="6 7">
    <name type="scientific">Rhizophagus irregularis</name>
    <dbReference type="NCBI Taxonomy" id="588596"/>
    <lineage>
        <taxon>Eukaryota</taxon>
        <taxon>Fungi</taxon>
        <taxon>Fungi incertae sedis</taxon>
        <taxon>Mucoromycota</taxon>
        <taxon>Glomeromycotina</taxon>
        <taxon>Glomeromycetes</taxon>
        <taxon>Glomerales</taxon>
        <taxon>Glomeraceae</taxon>
        <taxon>Rhizophagus</taxon>
    </lineage>
</organism>
<keyword evidence="4" id="KW-0175">Coiled coil</keyword>
<keyword evidence="7" id="KW-1185">Reference proteome</keyword>
<comment type="subcellular location">
    <subcellularLocation>
        <location evidence="1">Host cell</location>
    </subcellularLocation>
    <subcellularLocation>
        <location evidence="2">Secreted</location>
    </subcellularLocation>
</comment>
<name>A0A2I1G9B8_9GLOM</name>
<evidence type="ECO:0000256" key="4">
    <source>
        <dbReference type="SAM" id="Coils"/>
    </source>
</evidence>
<dbReference type="VEuPathDB" id="FungiDB:FUN_007030"/>
<sequence length="225" mass="25951">MVDISLNCQLFQDVEKNYKFTMIANTTNSIKNFKKKIKEAIKEAENDILNDIEADHLNFWQVWIRDSDKDEFSDLILDMKNKNVKKLEGLIGDYWAVQPLKNFTHVIIDSPYLMIPGQEKEKAENLGGCKIFPVLDPARSEVLDKIVDEFWEKFKNVPFTSVCESMVDNKEAIVAFMDPGTPDHLPAKFKGFPVFVCYEALELHHHSFHKELIPEISIAKIVIFG</sequence>
<accession>A0A2I1G9B8</accession>
<evidence type="ECO:0000256" key="3">
    <source>
        <dbReference type="ARBA" id="ARBA00022525"/>
    </source>
</evidence>
<feature type="domain" description="Crinkler effector protein N-terminal" evidence="5">
    <location>
        <begin position="4"/>
        <end position="108"/>
    </location>
</feature>
<dbReference type="VEuPathDB" id="FungiDB:RhiirA1_441922"/>
<dbReference type="GO" id="GO:0005576">
    <property type="term" value="C:extracellular region"/>
    <property type="evidence" value="ECO:0007669"/>
    <property type="project" value="UniProtKB-SubCell"/>
</dbReference>
<keyword evidence="3" id="KW-0964">Secreted</keyword>
<dbReference type="Proteomes" id="UP000234323">
    <property type="component" value="Unassembled WGS sequence"/>
</dbReference>
<evidence type="ECO:0000313" key="7">
    <source>
        <dbReference type="Proteomes" id="UP000234323"/>
    </source>
</evidence>
<proteinExistence type="predicted"/>
<feature type="coiled-coil region" evidence="4">
    <location>
        <begin position="23"/>
        <end position="54"/>
    </location>
</feature>
<dbReference type="VEuPathDB" id="FungiDB:RhiirFUN_009708"/>
<evidence type="ECO:0000259" key="5">
    <source>
        <dbReference type="Pfam" id="PF20147"/>
    </source>
</evidence>
<dbReference type="GO" id="GO:0043657">
    <property type="term" value="C:host cell"/>
    <property type="evidence" value="ECO:0007669"/>
    <property type="project" value="UniProtKB-SubCell"/>
</dbReference>
<dbReference type="VEuPathDB" id="FungiDB:RhiirA1_459573"/>
<dbReference type="VEuPathDB" id="FungiDB:RhiirFUN_011230"/>
<dbReference type="InterPro" id="IPR045379">
    <property type="entry name" value="Crinkler_N"/>
</dbReference>
<reference evidence="6 7" key="1">
    <citation type="submission" date="2015-10" db="EMBL/GenBank/DDBJ databases">
        <title>Genome analyses suggest a sexual origin of heterokaryosis in a supposedly ancient asexual fungus.</title>
        <authorList>
            <person name="Ropars J."/>
            <person name="Sedzielewska K."/>
            <person name="Noel J."/>
            <person name="Charron P."/>
            <person name="Farinelli L."/>
            <person name="Marton T."/>
            <person name="Kruger M."/>
            <person name="Pelin A."/>
            <person name="Brachmann A."/>
            <person name="Corradi N."/>
        </authorList>
    </citation>
    <scope>NUCLEOTIDE SEQUENCE [LARGE SCALE GENOMIC DNA]</scope>
    <source>
        <strain evidence="6 7">A4</strain>
    </source>
</reference>
<protein>
    <recommendedName>
        <fullName evidence="5">Crinkler effector protein N-terminal domain-containing protein</fullName>
    </recommendedName>
</protein>
<dbReference type="AlphaFoldDB" id="A0A2I1G9B8"/>
<dbReference type="Pfam" id="PF20147">
    <property type="entry name" value="Crinkler"/>
    <property type="match status" value="1"/>
</dbReference>
<evidence type="ECO:0000256" key="1">
    <source>
        <dbReference type="ARBA" id="ARBA00004340"/>
    </source>
</evidence>